<dbReference type="InterPro" id="IPR052897">
    <property type="entry name" value="Sec-Metab_Biosynth_Hydrolase"/>
</dbReference>
<gene>
    <name evidence="2" type="ORF">B0T11DRAFT_142323</name>
</gene>
<dbReference type="Gene3D" id="3.40.50.1820">
    <property type="entry name" value="alpha/beta hydrolase"/>
    <property type="match status" value="1"/>
</dbReference>
<proteinExistence type="predicted"/>
<dbReference type="OrthoDB" id="408373at2759"/>
<reference evidence="2" key="1">
    <citation type="journal article" date="2021" name="Nat. Commun.">
        <title>Genetic determinants of endophytism in the Arabidopsis root mycobiome.</title>
        <authorList>
            <person name="Mesny F."/>
            <person name="Miyauchi S."/>
            <person name="Thiergart T."/>
            <person name="Pickel B."/>
            <person name="Atanasova L."/>
            <person name="Karlsson M."/>
            <person name="Huettel B."/>
            <person name="Barry K.W."/>
            <person name="Haridas S."/>
            <person name="Chen C."/>
            <person name="Bauer D."/>
            <person name="Andreopoulos W."/>
            <person name="Pangilinan J."/>
            <person name="LaButti K."/>
            <person name="Riley R."/>
            <person name="Lipzen A."/>
            <person name="Clum A."/>
            <person name="Drula E."/>
            <person name="Henrissat B."/>
            <person name="Kohler A."/>
            <person name="Grigoriev I.V."/>
            <person name="Martin F.M."/>
            <person name="Hacquard S."/>
        </authorList>
    </citation>
    <scope>NUCLEOTIDE SEQUENCE</scope>
    <source>
        <strain evidence="2">MPI-CAGE-AT-0016</strain>
    </source>
</reference>
<organism evidence="2 3">
    <name type="scientific">Plectosphaerella cucumerina</name>
    <dbReference type="NCBI Taxonomy" id="40658"/>
    <lineage>
        <taxon>Eukaryota</taxon>
        <taxon>Fungi</taxon>
        <taxon>Dikarya</taxon>
        <taxon>Ascomycota</taxon>
        <taxon>Pezizomycotina</taxon>
        <taxon>Sordariomycetes</taxon>
        <taxon>Hypocreomycetidae</taxon>
        <taxon>Glomerellales</taxon>
        <taxon>Plectosphaerellaceae</taxon>
        <taxon>Plectosphaerella</taxon>
    </lineage>
</organism>
<dbReference type="InterPro" id="IPR000073">
    <property type="entry name" value="AB_hydrolase_1"/>
</dbReference>
<name>A0A8K0T4I6_9PEZI</name>
<dbReference type="AlphaFoldDB" id="A0A8K0T4I6"/>
<dbReference type="EMBL" id="JAGPXD010000007">
    <property type="protein sequence ID" value="KAH7347529.1"/>
    <property type="molecule type" value="Genomic_DNA"/>
</dbReference>
<keyword evidence="3" id="KW-1185">Reference proteome</keyword>
<dbReference type="PANTHER" id="PTHR37017:SF3">
    <property type="entry name" value="AB HYDROLASE-1 DOMAIN-CONTAINING PROTEIN"/>
    <property type="match status" value="1"/>
</dbReference>
<accession>A0A8K0T4I6</accession>
<sequence length="315" mass="34914">MRGTPTLLFIPGSWHKPACYDRLISRLRERDGIRCISITLPSTTGDPAATFKDDLDTARNAISFEVGEDRDVVVVAHSYGGMVGNSAIKGFTKKQGSQPIEAAESKGHVIGIILIASGFTLTGLSFIDPLFGHPPPAWRVNAETGYAEIVVDPRQMFYHDLSPEDADYWTSQLTTQSLKALFEGSELTYSGWRDVPSWYIGTVEDQGLPVVVQRMQVGMAREMGGRVEHRELQTSHSPFLSRPDDTAKIITEAVEAFMAAGAGLVPQPRSTTGVVPAPRLWHPLTWLRFGLPLVFGRMLGRSYLVFKWVKGLWRR</sequence>
<evidence type="ECO:0000259" key="1">
    <source>
        <dbReference type="Pfam" id="PF12697"/>
    </source>
</evidence>
<dbReference type="InterPro" id="IPR029058">
    <property type="entry name" value="AB_hydrolase_fold"/>
</dbReference>
<comment type="caution">
    <text evidence="2">The sequence shown here is derived from an EMBL/GenBank/DDBJ whole genome shotgun (WGS) entry which is preliminary data.</text>
</comment>
<evidence type="ECO:0000313" key="2">
    <source>
        <dbReference type="EMBL" id="KAH7347529.1"/>
    </source>
</evidence>
<dbReference type="PANTHER" id="PTHR37017">
    <property type="entry name" value="AB HYDROLASE-1 DOMAIN-CONTAINING PROTEIN-RELATED"/>
    <property type="match status" value="1"/>
</dbReference>
<dbReference type="Pfam" id="PF12697">
    <property type="entry name" value="Abhydrolase_6"/>
    <property type="match status" value="1"/>
</dbReference>
<evidence type="ECO:0000313" key="3">
    <source>
        <dbReference type="Proteomes" id="UP000813385"/>
    </source>
</evidence>
<dbReference type="SUPFAM" id="SSF53474">
    <property type="entry name" value="alpha/beta-Hydrolases"/>
    <property type="match status" value="1"/>
</dbReference>
<keyword evidence="2" id="KW-0378">Hydrolase</keyword>
<dbReference type="GO" id="GO:0016787">
    <property type="term" value="F:hydrolase activity"/>
    <property type="evidence" value="ECO:0007669"/>
    <property type="project" value="UniProtKB-KW"/>
</dbReference>
<protein>
    <submittedName>
        <fullName evidence="2">Alpha/beta hydrolase family-domain-containing protein</fullName>
    </submittedName>
</protein>
<dbReference type="Proteomes" id="UP000813385">
    <property type="component" value="Unassembled WGS sequence"/>
</dbReference>
<feature type="domain" description="AB hydrolase-1" evidence="1">
    <location>
        <begin position="7"/>
        <end position="248"/>
    </location>
</feature>